<protein>
    <submittedName>
        <fullName evidence="1">Uncharacterized protein</fullName>
    </submittedName>
</protein>
<evidence type="ECO:0000313" key="1">
    <source>
        <dbReference type="EMBL" id="NME52192.1"/>
    </source>
</evidence>
<dbReference type="Proteomes" id="UP000522333">
    <property type="component" value="Unassembled WGS sequence"/>
</dbReference>
<sequence length="126" mass="14599">MDYSSNVALCLNRAAAGSLTRKLSHLSKEKEENVQILALFNSAECYKTKDGAEVFLWNDISWSLDKPEIEYVEYFLDSLEMEAFRFLRIGEETDDIEASGDYRDNPFRLDVKRSLSFRKPRHHAGK</sequence>
<dbReference type="EMBL" id="JABAFY010000019">
    <property type="protein sequence ID" value="NME52192.1"/>
    <property type="molecule type" value="Genomic_DNA"/>
</dbReference>
<name>A0A848CAB2_9BACT</name>
<reference evidence="1 2" key="1">
    <citation type="submission" date="2020-04" db="EMBL/GenBank/DDBJ databases">
        <authorList>
            <person name="Hitch T.C.A."/>
            <person name="Wylensek D."/>
            <person name="Clavel T."/>
        </authorList>
    </citation>
    <scope>NUCLEOTIDE SEQUENCE [LARGE SCALE GENOMIC DNA]</scope>
    <source>
        <strain evidence="1 2">PG-251-APC-1</strain>
    </source>
</reference>
<dbReference type="AlphaFoldDB" id="A0A848CAB2"/>
<comment type="caution">
    <text evidence="1">The sequence shown here is derived from an EMBL/GenBank/DDBJ whole genome shotgun (WGS) entry which is preliminary data.</text>
</comment>
<gene>
    <name evidence="1" type="ORF">HF854_06545</name>
</gene>
<evidence type="ECO:0000313" key="2">
    <source>
        <dbReference type="Proteomes" id="UP000522333"/>
    </source>
</evidence>
<proteinExistence type="predicted"/>
<organism evidence="1 2">
    <name type="scientific">Desulfovibrio piger</name>
    <dbReference type="NCBI Taxonomy" id="901"/>
    <lineage>
        <taxon>Bacteria</taxon>
        <taxon>Pseudomonadati</taxon>
        <taxon>Thermodesulfobacteriota</taxon>
        <taxon>Desulfovibrionia</taxon>
        <taxon>Desulfovibrionales</taxon>
        <taxon>Desulfovibrionaceae</taxon>
        <taxon>Desulfovibrio</taxon>
    </lineage>
</organism>
<dbReference type="RefSeq" id="WP_168935572.1">
    <property type="nucleotide sequence ID" value="NZ_CAMDEI010000087.1"/>
</dbReference>
<accession>A0A848CAB2</accession>